<keyword evidence="1" id="KW-0175">Coiled coil</keyword>
<proteinExistence type="predicted"/>
<sequence>MADESKRGDKKVFCFDREDLKAIRKKQQSNIAENTEEELGKAAAQAILKNL</sequence>
<evidence type="ECO:0000313" key="2">
    <source>
        <dbReference type="EMBL" id="CAG8739323.1"/>
    </source>
</evidence>
<feature type="coiled-coil region" evidence="1">
    <location>
        <begin position="17"/>
        <end position="45"/>
    </location>
</feature>
<organism evidence="2 3">
    <name type="scientific">Dentiscutata erythropus</name>
    <dbReference type="NCBI Taxonomy" id="1348616"/>
    <lineage>
        <taxon>Eukaryota</taxon>
        <taxon>Fungi</taxon>
        <taxon>Fungi incertae sedis</taxon>
        <taxon>Mucoromycota</taxon>
        <taxon>Glomeromycotina</taxon>
        <taxon>Glomeromycetes</taxon>
        <taxon>Diversisporales</taxon>
        <taxon>Gigasporaceae</taxon>
        <taxon>Dentiscutata</taxon>
    </lineage>
</organism>
<dbReference type="EMBL" id="CAJVPY010013229">
    <property type="protein sequence ID" value="CAG8739323.1"/>
    <property type="molecule type" value="Genomic_DNA"/>
</dbReference>
<dbReference type="Proteomes" id="UP000789405">
    <property type="component" value="Unassembled WGS sequence"/>
</dbReference>
<keyword evidence="3" id="KW-1185">Reference proteome</keyword>
<protein>
    <submittedName>
        <fullName evidence="2">14993_t:CDS:1</fullName>
    </submittedName>
</protein>
<dbReference type="OrthoDB" id="2473563at2759"/>
<name>A0A9N9NHV9_9GLOM</name>
<dbReference type="AlphaFoldDB" id="A0A9N9NHV9"/>
<evidence type="ECO:0000256" key="1">
    <source>
        <dbReference type="SAM" id="Coils"/>
    </source>
</evidence>
<comment type="caution">
    <text evidence="2">The sequence shown here is derived from an EMBL/GenBank/DDBJ whole genome shotgun (WGS) entry which is preliminary data.</text>
</comment>
<accession>A0A9N9NHV9</accession>
<evidence type="ECO:0000313" key="3">
    <source>
        <dbReference type="Proteomes" id="UP000789405"/>
    </source>
</evidence>
<gene>
    <name evidence="2" type="ORF">DERYTH_LOCUS15861</name>
</gene>
<feature type="non-terminal residue" evidence="2">
    <location>
        <position position="51"/>
    </location>
</feature>
<reference evidence="2" key="1">
    <citation type="submission" date="2021-06" db="EMBL/GenBank/DDBJ databases">
        <authorList>
            <person name="Kallberg Y."/>
            <person name="Tangrot J."/>
            <person name="Rosling A."/>
        </authorList>
    </citation>
    <scope>NUCLEOTIDE SEQUENCE</scope>
    <source>
        <strain evidence="2">MA453B</strain>
    </source>
</reference>